<sequence>MPCTAVQRTEKGGYKHDGGAFFDSIAALLQSDNFQTFHSASQFRKLLCNNHKFTVVQDQIAQEGIDWKFITERSLCCIDYW</sequence>
<protein>
    <submittedName>
        <fullName evidence="2">Uncharacterized protein</fullName>
    </submittedName>
</protein>
<dbReference type="STRING" id="6336.A0A0V0RE24"/>
<organism evidence="2 3">
    <name type="scientific">Trichinella nelsoni</name>
    <dbReference type="NCBI Taxonomy" id="6336"/>
    <lineage>
        <taxon>Eukaryota</taxon>
        <taxon>Metazoa</taxon>
        <taxon>Ecdysozoa</taxon>
        <taxon>Nematoda</taxon>
        <taxon>Enoplea</taxon>
        <taxon>Dorylaimia</taxon>
        <taxon>Trichinellida</taxon>
        <taxon>Trichinellidae</taxon>
        <taxon>Trichinella</taxon>
    </lineage>
</organism>
<evidence type="ECO:0000313" key="1">
    <source>
        <dbReference type="EMBL" id="KRX12585.1"/>
    </source>
</evidence>
<dbReference type="Proteomes" id="UP000054630">
    <property type="component" value="Unassembled WGS sequence"/>
</dbReference>
<name>A0A0V0RE24_9BILA</name>
<keyword evidence="3" id="KW-1185">Reference proteome</keyword>
<dbReference type="EMBL" id="JYDL01000277">
    <property type="protein sequence ID" value="KRX12753.1"/>
    <property type="molecule type" value="Genomic_DNA"/>
</dbReference>
<evidence type="ECO:0000313" key="2">
    <source>
        <dbReference type="EMBL" id="KRX12753.1"/>
    </source>
</evidence>
<proteinExistence type="predicted"/>
<gene>
    <name evidence="2" type="ORF">T07_13927</name>
    <name evidence="1" type="ORF">T07_14638</name>
</gene>
<accession>A0A0V0RE24</accession>
<comment type="caution">
    <text evidence="2">The sequence shown here is derived from an EMBL/GenBank/DDBJ whole genome shotgun (WGS) entry which is preliminary data.</text>
</comment>
<evidence type="ECO:0000313" key="3">
    <source>
        <dbReference type="Proteomes" id="UP000054630"/>
    </source>
</evidence>
<dbReference type="EMBL" id="JYDL01000325">
    <property type="protein sequence ID" value="KRX12585.1"/>
    <property type="molecule type" value="Genomic_DNA"/>
</dbReference>
<reference evidence="2 3" key="1">
    <citation type="submission" date="2015-01" db="EMBL/GenBank/DDBJ databases">
        <title>Evolution of Trichinella species and genotypes.</title>
        <authorList>
            <person name="Korhonen P.K."/>
            <person name="Edoardo P."/>
            <person name="Giuseppe L.R."/>
            <person name="Gasser R.B."/>
        </authorList>
    </citation>
    <scope>NUCLEOTIDE SEQUENCE [LARGE SCALE GENOMIC DNA]</scope>
    <source>
        <strain evidence="2">ISS37</strain>
    </source>
</reference>
<dbReference type="AlphaFoldDB" id="A0A0V0RE24"/>